<dbReference type="AlphaFoldDB" id="A0A2T5YD48"/>
<dbReference type="Proteomes" id="UP000244225">
    <property type="component" value="Unassembled WGS sequence"/>
</dbReference>
<comment type="caution">
    <text evidence="2">The sequence shown here is derived from an EMBL/GenBank/DDBJ whole genome shotgun (WGS) entry which is preliminary data.</text>
</comment>
<reference evidence="2 3" key="1">
    <citation type="submission" date="2018-04" db="EMBL/GenBank/DDBJ databases">
        <title>Genomic Encyclopedia of Archaeal and Bacterial Type Strains, Phase II (KMG-II): from individual species to whole genera.</title>
        <authorList>
            <person name="Goeker M."/>
        </authorList>
    </citation>
    <scope>NUCLEOTIDE SEQUENCE [LARGE SCALE GENOMIC DNA]</scope>
    <source>
        <strain evidence="2 3">DSM 100162</strain>
    </source>
</reference>
<dbReference type="RefSeq" id="WP_108213365.1">
    <property type="nucleotide sequence ID" value="NZ_QBKI01000011.1"/>
</dbReference>
<sequence length="281" mass="31303">MLNEAQFAKDYERLFRSYERAAYVVFKKALDAQCKAVATYAEANGVGLTAAILPALIDRSIMERAYIEAYTLIAQKHARNYSRLLDRLTKPGKSGIAPLETKLIGFSSEWWRRVMEQFFRTEAAGRVTEVDDTTKKRIQVLLAEAQEQNLTTTRLARYLREKLQDARFNATRAMMIARTESTTGANVAANMVAEEADFVLLKKWNAALDNRTRNSHRVVGKAEPIALEGLFEVPSPKGAGVEYARYPGDTSLSAGNCVNCRCVVSHVPALDADGLPIPKPR</sequence>
<protein>
    <submittedName>
        <fullName evidence="2">Phage Mu protein F like protein</fullName>
    </submittedName>
</protein>
<dbReference type="OrthoDB" id="952090at2"/>
<evidence type="ECO:0000313" key="2">
    <source>
        <dbReference type="EMBL" id="PTX14440.1"/>
    </source>
</evidence>
<name>A0A2T5YD48_9BACT</name>
<dbReference type="EMBL" id="QBKI01000011">
    <property type="protein sequence ID" value="PTX14440.1"/>
    <property type="molecule type" value="Genomic_DNA"/>
</dbReference>
<accession>A0A2T5YD48</accession>
<gene>
    <name evidence="2" type="ORF">C8N40_111105</name>
</gene>
<feature type="domain" description="Phage head morphogenesis" evidence="1">
    <location>
        <begin position="149"/>
        <end position="264"/>
    </location>
</feature>
<keyword evidence="3" id="KW-1185">Reference proteome</keyword>
<proteinExistence type="predicted"/>
<dbReference type="InterPro" id="IPR006528">
    <property type="entry name" value="Phage_head_morphogenesis_dom"/>
</dbReference>
<organism evidence="2 3">
    <name type="scientific">Pontibacter mucosus</name>
    <dbReference type="NCBI Taxonomy" id="1649266"/>
    <lineage>
        <taxon>Bacteria</taxon>
        <taxon>Pseudomonadati</taxon>
        <taxon>Bacteroidota</taxon>
        <taxon>Cytophagia</taxon>
        <taxon>Cytophagales</taxon>
        <taxon>Hymenobacteraceae</taxon>
        <taxon>Pontibacter</taxon>
    </lineage>
</organism>
<evidence type="ECO:0000259" key="1">
    <source>
        <dbReference type="Pfam" id="PF04233"/>
    </source>
</evidence>
<evidence type="ECO:0000313" key="3">
    <source>
        <dbReference type="Proteomes" id="UP000244225"/>
    </source>
</evidence>
<dbReference type="Pfam" id="PF04233">
    <property type="entry name" value="Phage_Mu_F"/>
    <property type="match status" value="1"/>
</dbReference>